<protein>
    <recommendedName>
        <fullName evidence="3">SnoaL-like domain-containing protein</fullName>
    </recommendedName>
</protein>
<proteinExistence type="predicted"/>
<dbReference type="Proteomes" id="UP001489004">
    <property type="component" value="Unassembled WGS sequence"/>
</dbReference>
<accession>A0AAW1R843</accession>
<evidence type="ECO:0000313" key="2">
    <source>
        <dbReference type="Proteomes" id="UP001489004"/>
    </source>
</evidence>
<keyword evidence="2" id="KW-1185">Reference proteome</keyword>
<dbReference type="Pfam" id="PF10184">
    <property type="entry name" value="DUF2358"/>
    <property type="match status" value="1"/>
</dbReference>
<gene>
    <name evidence="1" type="ORF">WJX72_007527</name>
</gene>
<comment type="caution">
    <text evidence="1">The sequence shown here is derived from an EMBL/GenBank/DDBJ whole genome shotgun (WGS) entry which is preliminary data.</text>
</comment>
<reference evidence="1 2" key="1">
    <citation type="journal article" date="2024" name="Nat. Commun.">
        <title>Phylogenomics reveals the evolutionary origins of lichenization in chlorophyte algae.</title>
        <authorList>
            <person name="Puginier C."/>
            <person name="Libourel C."/>
            <person name="Otte J."/>
            <person name="Skaloud P."/>
            <person name="Haon M."/>
            <person name="Grisel S."/>
            <person name="Petersen M."/>
            <person name="Berrin J.G."/>
            <person name="Delaux P.M."/>
            <person name="Dal Grande F."/>
            <person name="Keller J."/>
        </authorList>
    </citation>
    <scope>NUCLEOTIDE SEQUENCE [LARGE SCALE GENOMIC DNA]</scope>
    <source>
        <strain evidence="1 2">SAG 2043</strain>
    </source>
</reference>
<organism evidence="1 2">
    <name type="scientific">[Myrmecia] bisecta</name>
    <dbReference type="NCBI Taxonomy" id="41462"/>
    <lineage>
        <taxon>Eukaryota</taxon>
        <taxon>Viridiplantae</taxon>
        <taxon>Chlorophyta</taxon>
        <taxon>core chlorophytes</taxon>
        <taxon>Trebouxiophyceae</taxon>
        <taxon>Trebouxiales</taxon>
        <taxon>Trebouxiaceae</taxon>
        <taxon>Myrmecia</taxon>
    </lineage>
</organism>
<evidence type="ECO:0000313" key="1">
    <source>
        <dbReference type="EMBL" id="KAK9829723.1"/>
    </source>
</evidence>
<name>A0AAW1R843_9CHLO</name>
<dbReference type="PANTHER" id="PTHR34123:SF4">
    <property type="entry name" value="PHOSPHORIBOSYLTRANSFERASE-LIKE PROTEIN, PUTATIVE (DUF2358)-RELATED"/>
    <property type="match status" value="1"/>
</dbReference>
<evidence type="ECO:0008006" key="3">
    <source>
        <dbReference type="Google" id="ProtNLM"/>
    </source>
</evidence>
<sequence>MICGKALARKSVQSCDGWLFAKRSLANAGSQQAVNVLVRTCVSSATYVLRLLRVGAAEHSANQAQPVTAERIAIAPGDVAALKACIQADYLDRCYIITGQICDGVYDDNCYFADPTVSFSGLQTWQRNLQLLVPFLEQPSLELLGLEELPVASAGEPGIKAQWKLQTYLKLPWRPFIDVLGTTLYTLNDDATKVVKHVEAWNISGLQALQQVLTPSALRSTQQ</sequence>
<dbReference type="PANTHER" id="PTHR34123">
    <property type="entry name" value="OS04G0578200 PROTEIN"/>
    <property type="match status" value="1"/>
</dbReference>
<dbReference type="AlphaFoldDB" id="A0AAW1R843"/>
<dbReference type="InterPro" id="IPR018790">
    <property type="entry name" value="DUF2358"/>
</dbReference>
<dbReference type="EMBL" id="JALJOR010000001">
    <property type="protein sequence ID" value="KAK9829723.1"/>
    <property type="molecule type" value="Genomic_DNA"/>
</dbReference>